<reference evidence="2 3" key="1">
    <citation type="submission" date="2014-04" db="EMBL/GenBank/DDBJ databases">
        <authorList>
            <consortium name="DOE Joint Genome Institute"/>
            <person name="Kuo A."/>
            <person name="Girlanda M."/>
            <person name="Perotto S."/>
            <person name="Kohler A."/>
            <person name="Nagy L.G."/>
            <person name="Floudas D."/>
            <person name="Copeland A."/>
            <person name="Barry K.W."/>
            <person name="Cichocki N."/>
            <person name="Veneault-Fourrey C."/>
            <person name="LaButti K."/>
            <person name="Lindquist E.A."/>
            <person name="Lipzen A."/>
            <person name="Lundell T."/>
            <person name="Morin E."/>
            <person name="Murat C."/>
            <person name="Sun H."/>
            <person name="Tunlid A."/>
            <person name="Henrissat B."/>
            <person name="Grigoriev I.V."/>
            <person name="Hibbett D.S."/>
            <person name="Martin F."/>
            <person name="Nordberg H.P."/>
            <person name="Cantor M.N."/>
            <person name="Hua S.X."/>
        </authorList>
    </citation>
    <scope>NUCLEOTIDE SEQUENCE [LARGE SCALE GENOMIC DNA]</scope>
    <source>
        <strain evidence="2 3">MUT 4182</strain>
    </source>
</reference>
<sequence length="153" mass="16448">MRPENEPRLKADMARTSSVAGAAAAVGIAGYPITGEGPVGDVQTSLGEHNFRPARLHMMIEGVYALGFETLITALYPRGDKCPKSDAVFGVNTSLIADLYDVTSDEEARAKGFESAPLKLLKQDFVLVRQDEAKKVRAERAAKTVPDEAKVEG</sequence>
<dbReference type="InterPro" id="IPR000627">
    <property type="entry name" value="Intradiol_dOase_C"/>
</dbReference>
<dbReference type="OrthoDB" id="5238185at2759"/>
<proteinExistence type="predicted"/>
<gene>
    <name evidence="2" type="ORF">M407DRAFT_34880</name>
</gene>
<dbReference type="GO" id="GO:0016702">
    <property type="term" value="F:oxidoreductase activity, acting on single donors with incorporation of molecular oxygen, incorporation of two atoms of oxygen"/>
    <property type="evidence" value="ECO:0007669"/>
    <property type="project" value="InterPro"/>
</dbReference>
<dbReference type="STRING" id="1051891.A0A0C3K282"/>
<keyword evidence="3" id="KW-1185">Reference proteome</keyword>
<evidence type="ECO:0000313" key="2">
    <source>
        <dbReference type="EMBL" id="KIO15528.1"/>
    </source>
</evidence>
<feature type="domain" description="Intradiol ring-cleavage dioxygenases" evidence="1">
    <location>
        <begin position="28"/>
        <end position="105"/>
    </location>
</feature>
<organism evidence="2 3">
    <name type="scientific">Tulasnella calospora MUT 4182</name>
    <dbReference type="NCBI Taxonomy" id="1051891"/>
    <lineage>
        <taxon>Eukaryota</taxon>
        <taxon>Fungi</taxon>
        <taxon>Dikarya</taxon>
        <taxon>Basidiomycota</taxon>
        <taxon>Agaricomycotina</taxon>
        <taxon>Agaricomycetes</taxon>
        <taxon>Cantharellales</taxon>
        <taxon>Tulasnellaceae</taxon>
        <taxon>Tulasnella</taxon>
    </lineage>
</organism>
<name>A0A0C3K282_9AGAM</name>
<reference evidence="3" key="2">
    <citation type="submission" date="2015-01" db="EMBL/GenBank/DDBJ databases">
        <title>Evolutionary Origins and Diversification of the Mycorrhizal Mutualists.</title>
        <authorList>
            <consortium name="DOE Joint Genome Institute"/>
            <consortium name="Mycorrhizal Genomics Consortium"/>
            <person name="Kohler A."/>
            <person name="Kuo A."/>
            <person name="Nagy L.G."/>
            <person name="Floudas D."/>
            <person name="Copeland A."/>
            <person name="Barry K.W."/>
            <person name="Cichocki N."/>
            <person name="Veneault-Fourrey C."/>
            <person name="LaButti K."/>
            <person name="Lindquist E.A."/>
            <person name="Lipzen A."/>
            <person name="Lundell T."/>
            <person name="Morin E."/>
            <person name="Murat C."/>
            <person name="Riley R."/>
            <person name="Ohm R."/>
            <person name="Sun H."/>
            <person name="Tunlid A."/>
            <person name="Henrissat B."/>
            <person name="Grigoriev I.V."/>
            <person name="Hibbett D.S."/>
            <person name="Martin F."/>
        </authorList>
    </citation>
    <scope>NUCLEOTIDE SEQUENCE [LARGE SCALE GENOMIC DNA]</scope>
    <source>
        <strain evidence="3">MUT 4182</strain>
    </source>
</reference>
<dbReference type="GO" id="GO:0008199">
    <property type="term" value="F:ferric iron binding"/>
    <property type="evidence" value="ECO:0007669"/>
    <property type="project" value="InterPro"/>
</dbReference>
<dbReference type="InterPro" id="IPR015889">
    <property type="entry name" value="Intradiol_dOase_core"/>
</dbReference>
<protein>
    <recommendedName>
        <fullName evidence="1">Intradiol ring-cleavage dioxygenases domain-containing protein</fullName>
    </recommendedName>
</protein>
<dbReference type="Gene3D" id="2.60.130.10">
    <property type="entry name" value="Aromatic compound dioxygenase"/>
    <property type="match status" value="1"/>
</dbReference>
<accession>A0A0C3K282</accession>
<dbReference type="Proteomes" id="UP000054248">
    <property type="component" value="Unassembled WGS sequence"/>
</dbReference>
<dbReference type="HOGENOM" id="CLU_1714651_0_0_1"/>
<dbReference type="EMBL" id="KN823988">
    <property type="protein sequence ID" value="KIO15528.1"/>
    <property type="molecule type" value="Genomic_DNA"/>
</dbReference>
<dbReference type="AlphaFoldDB" id="A0A0C3K282"/>
<evidence type="ECO:0000259" key="1">
    <source>
        <dbReference type="Pfam" id="PF00775"/>
    </source>
</evidence>
<dbReference type="SUPFAM" id="SSF49482">
    <property type="entry name" value="Aromatic compound dioxygenase"/>
    <property type="match status" value="1"/>
</dbReference>
<dbReference type="Pfam" id="PF00775">
    <property type="entry name" value="Dioxygenase_C"/>
    <property type="match status" value="1"/>
</dbReference>
<evidence type="ECO:0000313" key="3">
    <source>
        <dbReference type="Proteomes" id="UP000054248"/>
    </source>
</evidence>